<dbReference type="PROSITE" id="PS51257">
    <property type="entry name" value="PROKAR_LIPOPROTEIN"/>
    <property type="match status" value="1"/>
</dbReference>
<dbReference type="RefSeq" id="WP_112881624.1">
    <property type="nucleotide sequence ID" value="NZ_QLUW01000001.1"/>
</dbReference>
<feature type="chain" id="PRO_5016253209" description="Lipoprotein" evidence="1">
    <location>
        <begin position="23"/>
        <end position="191"/>
    </location>
</feature>
<feature type="signal peptide" evidence="1">
    <location>
        <begin position="1"/>
        <end position="22"/>
    </location>
</feature>
<gene>
    <name evidence="2" type="ORF">DL346_08800</name>
</gene>
<proteinExistence type="predicted"/>
<sequence>MRYSIGIILGILLFVLSGCSSANETTSSSTNESVEQDVTPVDYSLMDIETEYQSLKEIEQDSALVAVVKLTGNVKPIAYQSANFTLTEAEIQKVLKGKHDLHSKINLLEVSVFNLNLTKKSDKLLLFLKKYVGPITEDAYTIAGVYQGKFNVISNKVVYDGDDYNGINTFQKAFDNKDLTEVEQSVQQEDQ</sequence>
<reference evidence="2 3" key="1">
    <citation type="submission" date="2018-06" db="EMBL/GenBank/DDBJ databases">
        <title>Paenibacillus montanisoli sp. nov., isolated from mountain area soil.</title>
        <authorList>
            <person name="Wu M."/>
        </authorList>
    </citation>
    <scope>NUCLEOTIDE SEQUENCE [LARGE SCALE GENOMIC DNA]</scope>
    <source>
        <strain evidence="2 3">RA17</strain>
    </source>
</reference>
<name>A0A328UAZ7_9BACL</name>
<protein>
    <recommendedName>
        <fullName evidence="4">Lipoprotein</fullName>
    </recommendedName>
</protein>
<accession>A0A328UAZ7</accession>
<evidence type="ECO:0000313" key="2">
    <source>
        <dbReference type="EMBL" id="RAP78501.1"/>
    </source>
</evidence>
<evidence type="ECO:0000313" key="3">
    <source>
        <dbReference type="Proteomes" id="UP000249260"/>
    </source>
</evidence>
<dbReference type="EMBL" id="QLUW01000001">
    <property type="protein sequence ID" value="RAP78501.1"/>
    <property type="molecule type" value="Genomic_DNA"/>
</dbReference>
<evidence type="ECO:0008006" key="4">
    <source>
        <dbReference type="Google" id="ProtNLM"/>
    </source>
</evidence>
<dbReference type="AlphaFoldDB" id="A0A328UAZ7"/>
<keyword evidence="3" id="KW-1185">Reference proteome</keyword>
<dbReference type="Proteomes" id="UP000249260">
    <property type="component" value="Unassembled WGS sequence"/>
</dbReference>
<evidence type="ECO:0000256" key="1">
    <source>
        <dbReference type="SAM" id="SignalP"/>
    </source>
</evidence>
<comment type="caution">
    <text evidence="2">The sequence shown here is derived from an EMBL/GenBank/DDBJ whole genome shotgun (WGS) entry which is preliminary data.</text>
</comment>
<keyword evidence="1" id="KW-0732">Signal</keyword>
<dbReference type="OrthoDB" id="2989577at2"/>
<organism evidence="2 3">
    <name type="scientific">Paenibacillus montanisoli</name>
    <dbReference type="NCBI Taxonomy" id="2081970"/>
    <lineage>
        <taxon>Bacteria</taxon>
        <taxon>Bacillati</taxon>
        <taxon>Bacillota</taxon>
        <taxon>Bacilli</taxon>
        <taxon>Bacillales</taxon>
        <taxon>Paenibacillaceae</taxon>
        <taxon>Paenibacillus</taxon>
    </lineage>
</organism>